<evidence type="ECO:0000259" key="17">
    <source>
        <dbReference type="PROSITE" id="PS50948"/>
    </source>
</evidence>
<feature type="domain" description="Apple" evidence="17">
    <location>
        <begin position="358"/>
        <end position="439"/>
    </location>
</feature>
<comment type="catalytic activity">
    <reaction evidence="10 11">
        <text>L-seryl-[protein] + ATP = O-phospho-L-seryl-[protein] + ADP + H(+)</text>
        <dbReference type="Rhea" id="RHEA:17989"/>
        <dbReference type="Rhea" id="RHEA-COMP:9863"/>
        <dbReference type="Rhea" id="RHEA-COMP:11604"/>
        <dbReference type="ChEBI" id="CHEBI:15378"/>
        <dbReference type="ChEBI" id="CHEBI:29999"/>
        <dbReference type="ChEBI" id="CHEBI:30616"/>
        <dbReference type="ChEBI" id="CHEBI:83421"/>
        <dbReference type="ChEBI" id="CHEBI:456216"/>
        <dbReference type="EC" id="2.7.11.1"/>
    </reaction>
</comment>
<gene>
    <name evidence="18" type="ORF">LITE_LOCUS647</name>
</gene>
<dbReference type="InterPro" id="IPR001480">
    <property type="entry name" value="Bulb-type_lectin_dom"/>
</dbReference>
<keyword evidence="13" id="KW-0472">Membrane</keyword>
<dbReference type="PROSITE" id="PS50011">
    <property type="entry name" value="PROTEIN_KINASE_DOM"/>
    <property type="match status" value="1"/>
</dbReference>
<keyword evidence="13" id="KW-1133">Transmembrane helix</keyword>
<name>A0AAV0GRI8_9ROSI</name>
<dbReference type="Pfam" id="PF07714">
    <property type="entry name" value="PK_Tyr_Ser-Thr"/>
    <property type="match status" value="1"/>
</dbReference>
<keyword evidence="2 11" id="KW-0808">Transferase</keyword>
<evidence type="ECO:0000256" key="4">
    <source>
        <dbReference type="ARBA" id="ARBA00022741"/>
    </source>
</evidence>
<dbReference type="InterPro" id="IPR008271">
    <property type="entry name" value="Ser/Thr_kinase_AS"/>
</dbReference>
<evidence type="ECO:0000256" key="11">
    <source>
        <dbReference type="PIRNR" id="PIRNR000641"/>
    </source>
</evidence>
<keyword evidence="6 11" id="KW-0067">ATP-binding</keyword>
<keyword evidence="8" id="KW-0325">Glycoprotein</keyword>
<protein>
    <recommendedName>
        <fullName evidence="11">Receptor-like serine/threonine-protein kinase</fullName>
        <ecNumber evidence="11">2.7.11.1</ecNumber>
    </recommendedName>
</protein>
<dbReference type="PROSITE" id="PS00107">
    <property type="entry name" value="PROTEIN_KINASE_ATP"/>
    <property type="match status" value="1"/>
</dbReference>
<evidence type="ECO:0000259" key="16">
    <source>
        <dbReference type="PROSITE" id="PS50927"/>
    </source>
</evidence>
<keyword evidence="1 11" id="KW-0723">Serine/threonine-protein kinase</keyword>
<feature type="signal peptide" evidence="14">
    <location>
        <begin position="1"/>
        <end position="21"/>
    </location>
</feature>
<dbReference type="InterPro" id="IPR000719">
    <property type="entry name" value="Prot_kinase_dom"/>
</dbReference>
<dbReference type="SUPFAM" id="SSF51110">
    <property type="entry name" value="alpha-D-mannose-specific plant lectins"/>
    <property type="match status" value="1"/>
</dbReference>
<feature type="domain" description="Bulb-type lectin" evidence="16">
    <location>
        <begin position="23"/>
        <end position="164"/>
    </location>
</feature>
<accession>A0AAV0GRI8</accession>
<dbReference type="Pfam" id="PF08276">
    <property type="entry name" value="PAN_2"/>
    <property type="match status" value="1"/>
</dbReference>
<dbReference type="Gene3D" id="2.90.10.10">
    <property type="entry name" value="Bulb-type lectin domain"/>
    <property type="match status" value="1"/>
</dbReference>
<feature type="transmembrane region" description="Helical" evidence="13">
    <location>
        <begin position="460"/>
        <end position="484"/>
    </location>
</feature>
<proteinExistence type="inferred from homology"/>
<dbReference type="InterPro" id="IPR003609">
    <property type="entry name" value="Pan_app"/>
</dbReference>
<dbReference type="AlphaFoldDB" id="A0AAV0GRI8"/>
<feature type="chain" id="PRO_5043336828" description="Receptor-like serine/threonine-protein kinase" evidence="14">
    <location>
        <begin position="22"/>
        <end position="850"/>
    </location>
</feature>
<evidence type="ECO:0000313" key="19">
    <source>
        <dbReference type="Proteomes" id="UP001154282"/>
    </source>
</evidence>
<dbReference type="PROSITE" id="PS00108">
    <property type="entry name" value="PROTEIN_KINASE_ST"/>
    <property type="match status" value="1"/>
</dbReference>
<dbReference type="PROSITE" id="PS50927">
    <property type="entry name" value="BULB_LECTIN"/>
    <property type="match status" value="1"/>
</dbReference>
<evidence type="ECO:0000256" key="3">
    <source>
        <dbReference type="ARBA" id="ARBA00022729"/>
    </source>
</evidence>
<keyword evidence="5 11" id="KW-0418">Kinase</keyword>
<evidence type="ECO:0000256" key="10">
    <source>
        <dbReference type="ARBA" id="ARBA00048679"/>
    </source>
</evidence>
<evidence type="ECO:0000256" key="7">
    <source>
        <dbReference type="ARBA" id="ARBA00023157"/>
    </source>
</evidence>
<dbReference type="PIRSF" id="PIRSF000641">
    <property type="entry name" value="SRK"/>
    <property type="match status" value="1"/>
</dbReference>
<dbReference type="InterPro" id="IPR000858">
    <property type="entry name" value="S_locus_glycoprot_dom"/>
</dbReference>
<evidence type="ECO:0000256" key="9">
    <source>
        <dbReference type="ARBA" id="ARBA00047899"/>
    </source>
</evidence>
<dbReference type="PROSITE" id="PS50948">
    <property type="entry name" value="PAN"/>
    <property type="match status" value="1"/>
</dbReference>
<evidence type="ECO:0000256" key="1">
    <source>
        <dbReference type="ARBA" id="ARBA00022527"/>
    </source>
</evidence>
<feature type="binding site" evidence="12">
    <location>
        <position position="561"/>
    </location>
    <ligand>
        <name>ATP</name>
        <dbReference type="ChEBI" id="CHEBI:30616"/>
    </ligand>
</feature>
<reference evidence="18" key="1">
    <citation type="submission" date="2022-08" db="EMBL/GenBank/DDBJ databases">
        <authorList>
            <person name="Gutierrez-Valencia J."/>
        </authorList>
    </citation>
    <scope>NUCLEOTIDE SEQUENCE</scope>
</reference>
<dbReference type="Gene3D" id="3.30.200.20">
    <property type="entry name" value="Phosphorylase Kinase, domain 1"/>
    <property type="match status" value="1"/>
</dbReference>
<evidence type="ECO:0000256" key="14">
    <source>
        <dbReference type="SAM" id="SignalP"/>
    </source>
</evidence>
<dbReference type="InterPro" id="IPR001245">
    <property type="entry name" value="Ser-Thr/Tyr_kinase_cat_dom"/>
</dbReference>
<dbReference type="InterPro" id="IPR017441">
    <property type="entry name" value="Protein_kinase_ATP_BS"/>
</dbReference>
<evidence type="ECO:0000256" key="6">
    <source>
        <dbReference type="ARBA" id="ARBA00022840"/>
    </source>
</evidence>
<dbReference type="InterPro" id="IPR011009">
    <property type="entry name" value="Kinase-like_dom_sf"/>
</dbReference>
<dbReference type="EC" id="2.7.11.1" evidence="11"/>
<dbReference type="EMBL" id="CAMGYJ010000002">
    <property type="protein sequence ID" value="CAI0375554.1"/>
    <property type="molecule type" value="Genomic_DNA"/>
</dbReference>
<dbReference type="FunFam" id="1.10.510.10:FF:000060">
    <property type="entry name" value="G-type lectin S-receptor-like serine/threonine-protein kinase"/>
    <property type="match status" value="1"/>
</dbReference>
<comment type="caution">
    <text evidence="18">The sequence shown here is derived from an EMBL/GenBank/DDBJ whole genome shotgun (WGS) entry which is preliminary data.</text>
</comment>
<dbReference type="SMART" id="SM00220">
    <property type="entry name" value="S_TKc"/>
    <property type="match status" value="1"/>
</dbReference>
<dbReference type="SMART" id="SM00108">
    <property type="entry name" value="B_lectin"/>
    <property type="match status" value="1"/>
</dbReference>
<keyword evidence="3 14" id="KW-0732">Signal</keyword>
<dbReference type="InterPro" id="IPR024171">
    <property type="entry name" value="SRK-like_kinase"/>
</dbReference>
<evidence type="ECO:0000313" key="18">
    <source>
        <dbReference type="EMBL" id="CAI0375554.1"/>
    </source>
</evidence>
<dbReference type="SMART" id="SM00473">
    <property type="entry name" value="PAN_AP"/>
    <property type="match status" value="1"/>
</dbReference>
<keyword evidence="4 11" id="KW-0547">Nucleotide-binding</keyword>
<dbReference type="GO" id="GO:0004674">
    <property type="term" value="F:protein serine/threonine kinase activity"/>
    <property type="evidence" value="ECO:0007669"/>
    <property type="project" value="UniProtKB-KW"/>
</dbReference>
<dbReference type="InterPro" id="IPR036426">
    <property type="entry name" value="Bulb-type_lectin_dom_sf"/>
</dbReference>
<dbReference type="Proteomes" id="UP001154282">
    <property type="component" value="Unassembled WGS sequence"/>
</dbReference>
<dbReference type="FunFam" id="3.30.200.20:FF:000195">
    <property type="entry name" value="G-type lectin S-receptor-like serine/threonine-protein kinase"/>
    <property type="match status" value="1"/>
</dbReference>
<keyword evidence="13" id="KW-0812">Transmembrane</keyword>
<dbReference type="GO" id="GO:0005524">
    <property type="term" value="F:ATP binding"/>
    <property type="evidence" value="ECO:0007669"/>
    <property type="project" value="UniProtKB-UniRule"/>
</dbReference>
<keyword evidence="7" id="KW-1015">Disulfide bond</keyword>
<dbReference type="Gene3D" id="3.50.4.10">
    <property type="entry name" value="Hepatocyte Growth Factor"/>
    <property type="match status" value="1"/>
</dbReference>
<comment type="catalytic activity">
    <reaction evidence="9 11">
        <text>L-threonyl-[protein] + ATP = O-phospho-L-threonyl-[protein] + ADP + H(+)</text>
        <dbReference type="Rhea" id="RHEA:46608"/>
        <dbReference type="Rhea" id="RHEA-COMP:11060"/>
        <dbReference type="Rhea" id="RHEA-COMP:11605"/>
        <dbReference type="ChEBI" id="CHEBI:15378"/>
        <dbReference type="ChEBI" id="CHEBI:30013"/>
        <dbReference type="ChEBI" id="CHEBI:30616"/>
        <dbReference type="ChEBI" id="CHEBI:61977"/>
        <dbReference type="ChEBI" id="CHEBI:456216"/>
        <dbReference type="EC" id="2.7.11.1"/>
    </reaction>
</comment>
<dbReference type="CDD" id="cd00028">
    <property type="entry name" value="B_lectin"/>
    <property type="match status" value="1"/>
</dbReference>
<dbReference type="CDD" id="cd01098">
    <property type="entry name" value="PAN_AP_plant"/>
    <property type="match status" value="1"/>
</dbReference>
<feature type="domain" description="Protein kinase" evidence="15">
    <location>
        <begin position="533"/>
        <end position="810"/>
    </location>
</feature>
<evidence type="ECO:0000256" key="13">
    <source>
        <dbReference type="SAM" id="Phobius"/>
    </source>
</evidence>
<sequence>MALINAIAALLCCLCFPLFSATTDTITPALPLRDGDTISSPDGTYEMGFFSPGSSKNRYLGIWYKEIPVFTVVWVANREKPITPDSSSPASSSSSSFSGLLHLTNDGTLVIRLNSTNSTAIWTSTTTAGSPPVSSSTNPVAQLLNSGNLIVKRNDDMEHENPLWQSFDYPGDAFLAGMKLGRDLVTGLNRPMTSWKSPDDPSQGNYSYGAELGGYPELVQRENSMERFRTGPWNGVSFSGTPHLKPNLLYTYEFVFTKEEAYYIYYLRNTSVISMMKITPTGLIQRYTWLGVKQGWMIYLTAQNDNCDRYAVCGAYGSCDIESSPSCSCLKGFVPKVQREWDMVDWTSGCVRKTHLNCLDDGFVKYSGVKLPEMSNKSWFDVAIGLEECRKVCLRNCSCTAYSSLDIRNGGSGCLIWYDDLLDIRQLYDNGEDLYVRMARSEIEEESKHLKIKEARKRRVIWISVGGGLLGGVLFVMFGLIIWAKRKKVQGNGSAECSDFLRCMSGNDMRKEREDMDLPLFDLATIVSATNNFSDTNVLGQGGFGTVYKGILRDGVEIAVKRLAKDSLQGADEFKNEAMHIAKLQHRNLVRLLGCCLQRDERMLVYEFMSNKSLDVFIFDSNQSHILDWPKRHNIVKGIARGILYLHQDSRLRIIHRDLKADNVLLDHEMNPKISDFGLARTFAGNVIQGNTRNVVGTYGYMSPEYTIDGIYSIKSDVFSFGVMVLEILSGQRNRGFSHPGHELNLLGHAWSLQREGRGLEVIDATLRASWDESQVLRLLHIGLLCVQKSPDDRPSMSMVVDMLSGHGGLLGPNQPGFFAERDISFASSSSSGNRGPCTTTMSVTLLQGR</sequence>
<evidence type="ECO:0000256" key="5">
    <source>
        <dbReference type="ARBA" id="ARBA00022777"/>
    </source>
</evidence>
<dbReference type="Gene3D" id="1.10.510.10">
    <property type="entry name" value="Transferase(Phosphotransferase) domain 1"/>
    <property type="match status" value="1"/>
</dbReference>
<evidence type="ECO:0000256" key="12">
    <source>
        <dbReference type="PROSITE-ProRule" id="PRU10141"/>
    </source>
</evidence>
<dbReference type="Pfam" id="PF01453">
    <property type="entry name" value="B_lectin"/>
    <property type="match status" value="1"/>
</dbReference>
<evidence type="ECO:0000256" key="2">
    <source>
        <dbReference type="ARBA" id="ARBA00022679"/>
    </source>
</evidence>
<comment type="similarity">
    <text evidence="11">Belongs to the protein kinase superfamily. Ser/Thr protein kinase family.</text>
</comment>
<dbReference type="PANTHER" id="PTHR32444:SF183">
    <property type="entry name" value="APPLE DOMAIN-CONTAINING PROTEIN"/>
    <property type="match status" value="1"/>
</dbReference>
<evidence type="ECO:0000259" key="15">
    <source>
        <dbReference type="PROSITE" id="PS50011"/>
    </source>
</evidence>
<keyword evidence="19" id="KW-1185">Reference proteome</keyword>
<dbReference type="SUPFAM" id="SSF56112">
    <property type="entry name" value="Protein kinase-like (PK-like)"/>
    <property type="match status" value="1"/>
</dbReference>
<dbReference type="PANTHER" id="PTHR32444">
    <property type="entry name" value="BULB-TYPE LECTIN DOMAIN-CONTAINING PROTEIN"/>
    <property type="match status" value="1"/>
</dbReference>
<evidence type="ECO:0000256" key="8">
    <source>
        <dbReference type="ARBA" id="ARBA00023180"/>
    </source>
</evidence>
<dbReference type="GO" id="GO:0048544">
    <property type="term" value="P:recognition of pollen"/>
    <property type="evidence" value="ECO:0007669"/>
    <property type="project" value="InterPro"/>
</dbReference>
<dbReference type="CDD" id="cd14066">
    <property type="entry name" value="STKc_IRAK"/>
    <property type="match status" value="1"/>
</dbReference>
<organism evidence="18 19">
    <name type="scientific">Linum tenue</name>
    <dbReference type="NCBI Taxonomy" id="586396"/>
    <lineage>
        <taxon>Eukaryota</taxon>
        <taxon>Viridiplantae</taxon>
        <taxon>Streptophyta</taxon>
        <taxon>Embryophyta</taxon>
        <taxon>Tracheophyta</taxon>
        <taxon>Spermatophyta</taxon>
        <taxon>Magnoliopsida</taxon>
        <taxon>eudicotyledons</taxon>
        <taxon>Gunneridae</taxon>
        <taxon>Pentapetalae</taxon>
        <taxon>rosids</taxon>
        <taxon>fabids</taxon>
        <taxon>Malpighiales</taxon>
        <taxon>Linaceae</taxon>
        <taxon>Linum</taxon>
    </lineage>
</organism>
<dbReference type="Pfam" id="PF00954">
    <property type="entry name" value="S_locus_glycop"/>
    <property type="match status" value="1"/>
</dbReference>